<accession>A0A383B1P9</accession>
<reference evidence="2" key="1">
    <citation type="submission" date="2018-05" db="EMBL/GenBank/DDBJ databases">
        <authorList>
            <person name="Lanie J.A."/>
            <person name="Ng W.-L."/>
            <person name="Kazmierczak K.M."/>
            <person name="Andrzejewski T.M."/>
            <person name="Davidsen T.M."/>
            <person name="Wayne K.J."/>
            <person name="Tettelin H."/>
            <person name="Glass J.I."/>
            <person name="Rusch D."/>
            <person name="Podicherti R."/>
            <person name="Tsui H.-C.T."/>
            <person name="Winkler M.E."/>
        </authorList>
    </citation>
    <scope>NUCLEOTIDE SEQUENCE</scope>
</reference>
<organism evidence="2">
    <name type="scientific">marine metagenome</name>
    <dbReference type="NCBI Taxonomy" id="408172"/>
    <lineage>
        <taxon>unclassified sequences</taxon>
        <taxon>metagenomes</taxon>
        <taxon>ecological metagenomes</taxon>
    </lineage>
</organism>
<protein>
    <recommendedName>
        <fullName evidence="1">Cytochrome C Planctomycete-type domain-containing protein</fullName>
    </recommendedName>
</protein>
<dbReference type="AlphaFoldDB" id="A0A383B1P9"/>
<dbReference type="InterPro" id="IPR036909">
    <property type="entry name" value="Cyt_c-like_dom_sf"/>
</dbReference>
<proteinExistence type="predicted"/>
<evidence type="ECO:0000313" key="2">
    <source>
        <dbReference type="EMBL" id="SVE13730.1"/>
    </source>
</evidence>
<evidence type="ECO:0000259" key="1">
    <source>
        <dbReference type="Pfam" id="PF07635"/>
    </source>
</evidence>
<feature type="domain" description="Cytochrome C Planctomycete-type" evidence="1">
    <location>
        <begin position="41"/>
        <end position="86"/>
    </location>
</feature>
<sequence length="141" mass="16412">MTLWIRFLLVLIPSFLCGGGGLWAAPFVMPDKMEDLMANYCFDCHDDETKKGEIRLDNLATLALKDRLDLLNRVQEQIFIKEMPPKKKKAQPSDSEREQLHDWMTAELRKHNASKFEEKLRYPSYGNLINHEKLFSGEIKA</sequence>
<gene>
    <name evidence="2" type="ORF">METZ01_LOCUS466584</name>
</gene>
<feature type="non-terminal residue" evidence="2">
    <location>
        <position position="141"/>
    </location>
</feature>
<dbReference type="SUPFAM" id="SSF46626">
    <property type="entry name" value="Cytochrome c"/>
    <property type="match status" value="1"/>
</dbReference>
<dbReference type="EMBL" id="UINC01196636">
    <property type="protein sequence ID" value="SVE13730.1"/>
    <property type="molecule type" value="Genomic_DNA"/>
</dbReference>
<dbReference type="Pfam" id="PF07635">
    <property type="entry name" value="PSCyt1"/>
    <property type="match status" value="1"/>
</dbReference>
<name>A0A383B1P9_9ZZZZ</name>
<dbReference type="GO" id="GO:0009055">
    <property type="term" value="F:electron transfer activity"/>
    <property type="evidence" value="ECO:0007669"/>
    <property type="project" value="InterPro"/>
</dbReference>
<dbReference type="InterPro" id="IPR011429">
    <property type="entry name" value="Cyt_c_Planctomycete-type"/>
</dbReference>
<dbReference type="GO" id="GO:0020037">
    <property type="term" value="F:heme binding"/>
    <property type="evidence" value="ECO:0007669"/>
    <property type="project" value="InterPro"/>
</dbReference>